<name>A0A9Q1CXF5_CONCO</name>
<keyword evidence="3" id="KW-1185">Reference proteome</keyword>
<sequence length="342" mass="34473">MKLNRPALGLCLWNSAGSEKPNNYKSFYSLSSCSTLQGSRAYLRLSLPLRIQGFFSADNQETPWEQVTEGAATATQEVSSTLEATAEAAVGVVKEAIAAVSEGAKAEEAVAESQEVAQEVVSAALPDVPVPSAEITNVVAEAEPAAEAPAEPAPEEEPAAAEEPAAPEAAAEPEPAEAEPAAPEPAAETEAEPAAPAAPEDADPPAETAPGLLAEIEAEVTSTAAAVSDLISTSAGGAEEAAGTEADGSGAPSEDAAVENGDCEIPDSCAGPAAALEQSGESQEQVPQPAVDQLAEECLNGIGLPPVEQTDCELKKDCELPEAIGELGEAVSGAVNQVVDLV</sequence>
<dbReference type="Proteomes" id="UP001152803">
    <property type="component" value="Unassembled WGS sequence"/>
</dbReference>
<protein>
    <submittedName>
        <fullName evidence="2">Uncharacterized protein</fullName>
    </submittedName>
</protein>
<feature type="compositionally biased region" description="Low complexity" evidence="1">
    <location>
        <begin position="161"/>
        <end position="210"/>
    </location>
</feature>
<dbReference type="OrthoDB" id="8964861at2759"/>
<feature type="region of interest" description="Disordered" evidence="1">
    <location>
        <begin position="143"/>
        <end position="217"/>
    </location>
</feature>
<accession>A0A9Q1CXF5</accession>
<dbReference type="EMBL" id="JAFJMO010000017">
    <property type="protein sequence ID" value="KAJ8252382.1"/>
    <property type="molecule type" value="Genomic_DNA"/>
</dbReference>
<proteinExistence type="predicted"/>
<evidence type="ECO:0000313" key="2">
    <source>
        <dbReference type="EMBL" id="KAJ8252382.1"/>
    </source>
</evidence>
<feature type="region of interest" description="Disordered" evidence="1">
    <location>
        <begin position="231"/>
        <end position="290"/>
    </location>
</feature>
<feature type="compositionally biased region" description="Low complexity" evidence="1">
    <location>
        <begin position="232"/>
        <end position="251"/>
    </location>
</feature>
<evidence type="ECO:0000313" key="3">
    <source>
        <dbReference type="Proteomes" id="UP001152803"/>
    </source>
</evidence>
<evidence type="ECO:0000256" key="1">
    <source>
        <dbReference type="SAM" id="MobiDB-lite"/>
    </source>
</evidence>
<comment type="caution">
    <text evidence="2">The sequence shown here is derived from an EMBL/GenBank/DDBJ whole genome shotgun (WGS) entry which is preliminary data.</text>
</comment>
<organism evidence="2 3">
    <name type="scientific">Conger conger</name>
    <name type="common">Conger eel</name>
    <name type="synonym">Muraena conger</name>
    <dbReference type="NCBI Taxonomy" id="82655"/>
    <lineage>
        <taxon>Eukaryota</taxon>
        <taxon>Metazoa</taxon>
        <taxon>Chordata</taxon>
        <taxon>Craniata</taxon>
        <taxon>Vertebrata</taxon>
        <taxon>Euteleostomi</taxon>
        <taxon>Actinopterygii</taxon>
        <taxon>Neopterygii</taxon>
        <taxon>Teleostei</taxon>
        <taxon>Anguilliformes</taxon>
        <taxon>Congridae</taxon>
        <taxon>Conger</taxon>
    </lineage>
</organism>
<gene>
    <name evidence="2" type="ORF">COCON_G00216940</name>
</gene>
<reference evidence="2" key="1">
    <citation type="journal article" date="2023" name="Science">
        <title>Genome structures resolve the early diversification of teleost fishes.</title>
        <authorList>
            <person name="Parey E."/>
            <person name="Louis A."/>
            <person name="Montfort J."/>
            <person name="Bouchez O."/>
            <person name="Roques C."/>
            <person name="Iampietro C."/>
            <person name="Lluch J."/>
            <person name="Castinel A."/>
            <person name="Donnadieu C."/>
            <person name="Desvignes T."/>
            <person name="Floi Bucao C."/>
            <person name="Jouanno E."/>
            <person name="Wen M."/>
            <person name="Mejri S."/>
            <person name="Dirks R."/>
            <person name="Jansen H."/>
            <person name="Henkel C."/>
            <person name="Chen W.J."/>
            <person name="Zahm M."/>
            <person name="Cabau C."/>
            <person name="Klopp C."/>
            <person name="Thompson A.W."/>
            <person name="Robinson-Rechavi M."/>
            <person name="Braasch I."/>
            <person name="Lecointre G."/>
            <person name="Bobe J."/>
            <person name="Postlethwait J.H."/>
            <person name="Berthelot C."/>
            <person name="Roest Crollius H."/>
            <person name="Guiguen Y."/>
        </authorList>
    </citation>
    <scope>NUCLEOTIDE SEQUENCE</scope>
    <source>
        <strain evidence="2">Concon-B</strain>
    </source>
</reference>
<dbReference type="AlphaFoldDB" id="A0A9Q1CXF5"/>